<dbReference type="InterPro" id="IPR013126">
    <property type="entry name" value="Hsp_70_fam"/>
</dbReference>
<dbReference type="Pfam" id="PF00012">
    <property type="entry name" value="HSP70"/>
    <property type="match status" value="1"/>
</dbReference>
<reference evidence="3" key="1">
    <citation type="journal article" date="2020" name="Stud. Mycol.">
        <title>101 Dothideomycetes genomes: a test case for predicting lifestyles and emergence of pathogens.</title>
        <authorList>
            <person name="Haridas S."/>
            <person name="Albert R."/>
            <person name="Binder M."/>
            <person name="Bloem J."/>
            <person name="Labutti K."/>
            <person name="Salamov A."/>
            <person name="Andreopoulos B."/>
            <person name="Baker S."/>
            <person name="Barry K."/>
            <person name="Bills G."/>
            <person name="Bluhm B."/>
            <person name="Cannon C."/>
            <person name="Castanera R."/>
            <person name="Culley D."/>
            <person name="Daum C."/>
            <person name="Ezra D."/>
            <person name="Gonzalez J."/>
            <person name="Henrissat B."/>
            <person name="Kuo A."/>
            <person name="Liang C."/>
            <person name="Lipzen A."/>
            <person name="Lutzoni F."/>
            <person name="Magnuson J."/>
            <person name="Mondo S."/>
            <person name="Nolan M."/>
            <person name="Ohm R."/>
            <person name="Pangilinan J."/>
            <person name="Park H.-J."/>
            <person name="Ramirez L."/>
            <person name="Alfaro M."/>
            <person name="Sun H."/>
            <person name="Tritt A."/>
            <person name="Yoshinaga Y."/>
            <person name="Zwiers L.-H."/>
            <person name="Turgeon B."/>
            <person name="Goodwin S."/>
            <person name="Spatafora J."/>
            <person name="Crous P."/>
            <person name="Grigoriev I."/>
        </authorList>
    </citation>
    <scope>NUCLEOTIDE SEQUENCE</scope>
    <source>
        <strain evidence="3">CBS 116435</strain>
    </source>
</reference>
<organism evidence="3 4">
    <name type="scientific">Polychaeton citri CBS 116435</name>
    <dbReference type="NCBI Taxonomy" id="1314669"/>
    <lineage>
        <taxon>Eukaryota</taxon>
        <taxon>Fungi</taxon>
        <taxon>Dikarya</taxon>
        <taxon>Ascomycota</taxon>
        <taxon>Pezizomycotina</taxon>
        <taxon>Dothideomycetes</taxon>
        <taxon>Dothideomycetidae</taxon>
        <taxon>Capnodiales</taxon>
        <taxon>Capnodiaceae</taxon>
        <taxon>Polychaeton</taxon>
    </lineage>
</organism>
<comment type="caution">
    <text evidence="3">The sequence shown here is derived from an EMBL/GenBank/DDBJ whole genome shotgun (WGS) entry which is preliminary data.</text>
</comment>
<proteinExistence type="predicted"/>
<dbReference type="CDD" id="cd10170">
    <property type="entry name" value="ASKHA_NBD_HSP70"/>
    <property type="match status" value="1"/>
</dbReference>
<dbReference type="OrthoDB" id="2963168at2759"/>
<evidence type="ECO:0000256" key="1">
    <source>
        <dbReference type="ARBA" id="ARBA00022741"/>
    </source>
</evidence>
<dbReference type="SUPFAM" id="SSF53067">
    <property type="entry name" value="Actin-like ATPase domain"/>
    <property type="match status" value="2"/>
</dbReference>
<evidence type="ECO:0000313" key="4">
    <source>
        <dbReference type="Proteomes" id="UP000799441"/>
    </source>
</evidence>
<keyword evidence="2" id="KW-0067">ATP-binding</keyword>
<dbReference type="Gene3D" id="3.90.640.10">
    <property type="entry name" value="Actin, Chain A, domain 4"/>
    <property type="match status" value="1"/>
</dbReference>
<dbReference type="Gene3D" id="3.30.420.40">
    <property type="match status" value="2"/>
</dbReference>
<dbReference type="EMBL" id="MU003826">
    <property type="protein sequence ID" value="KAF2718371.1"/>
    <property type="molecule type" value="Genomic_DNA"/>
</dbReference>
<dbReference type="Proteomes" id="UP000799441">
    <property type="component" value="Unassembled WGS sequence"/>
</dbReference>
<keyword evidence="1" id="KW-0547">Nucleotide-binding</keyword>
<dbReference type="PANTHER" id="PTHR14187">
    <property type="entry name" value="ALPHA KINASE/ELONGATION FACTOR 2 KINASE"/>
    <property type="match status" value="1"/>
</dbReference>
<gene>
    <name evidence="3" type="ORF">K431DRAFT_275028</name>
</gene>
<keyword evidence="4" id="KW-1185">Reference proteome</keyword>
<dbReference type="PANTHER" id="PTHR14187:SF82">
    <property type="entry name" value="FAMILY CHAPERONE, PUTATIVE (AFU_ORTHOLOGUE AFUA_7G08575)-RELATED"/>
    <property type="match status" value="1"/>
</dbReference>
<dbReference type="PRINTS" id="PR00301">
    <property type="entry name" value="HEATSHOCK70"/>
</dbReference>
<evidence type="ECO:0000256" key="2">
    <source>
        <dbReference type="ARBA" id="ARBA00022840"/>
    </source>
</evidence>
<dbReference type="AlphaFoldDB" id="A0A9P4Q4N2"/>
<evidence type="ECO:0000313" key="3">
    <source>
        <dbReference type="EMBL" id="KAF2718371.1"/>
    </source>
</evidence>
<accession>A0A9P4Q4N2</accession>
<dbReference type="GO" id="GO:0005524">
    <property type="term" value="F:ATP binding"/>
    <property type="evidence" value="ECO:0007669"/>
    <property type="project" value="UniProtKB-KW"/>
</dbReference>
<protein>
    <submittedName>
        <fullName evidence="3">Actin-like ATPase domain-containing protein</fullName>
    </submittedName>
</protein>
<dbReference type="InterPro" id="IPR043129">
    <property type="entry name" value="ATPase_NBD"/>
</dbReference>
<name>A0A9P4Q4N2_9PEZI</name>
<sequence length="587" mass="65388">MDALEFGTRLVIGLDFGTTFSGIAFALDTVEDPLKAIEVITSWPGANSITSDKVPSELSYSRAIRWGFEVHPEEARLRCMKLLLEACQKLPSYVSSEDTYNLLLRSDKRARDVVKEYLAALYHHTIETLKCRYGSVFVNTTGLDFVLTVPAVWSDGAKAATLKAALKAGIPNVRLVSKPEAAAAYALQSIQPNHLREGNNFIVYDAGGGTVDLISFEIKQLKPLKLQELAHGSGGMCGSVLLNLRFEQCIRARMGHEAFDTMKKDPRGNRNWQIALAYFEEKVKRRYDNDGRPSFNIPLPGVRDNPNAGIDFGFLTLTNSEVQGIFEPIVTEVIELVEEQMSRLLAHSKPVNGVLLVGGFGQSSYVAKRLKQYFTGDPPPYSKTDNHPPGNNGATAFEVMQPPNAWTAVVRGAVLLGIEVKDLVLYRKSRRHYGIKCNQVFDPHQHPASCQYLDVLEGIYHANNCLPWFIRKNEQVSSERPILFPFYWTRLPQQFGPKPQHIMLCICESDVAPAGLHSDADNSTVRTLCRSEVDLSIVPQHLWAGKIGLVRYDRLDCKVGMRVESGGLRLDLRAGDAIYGEMVAEFE</sequence>
<dbReference type="GO" id="GO:0140662">
    <property type="term" value="F:ATP-dependent protein folding chaperone"/>
    <property type="evidence" value="ECO:0007669"/>
    <property type="project" value="InterPro"/>
</dbReference>